<evidence type="ECO:0000313" key="1">
    <source>
        <dbReference type="EMBL" id="VVC03015.1"/>
    </source>
</evidence>
<dbReference type="EMBL" id="CABMJJ010000004">
    <property type="protein sequence ID" value="VVC03015.1"/>
    <property type="molecule type" value="Genomic_DNA"/>
</dbReference>
<organism evidence="1 2">
    <name type="scientific">Candidatus Bilamarchaeum dharawalense</name>
    <dbReference type="NCBI Taxonomy" id="2885759"/>
    <lineage>
        <taxon>Archaea</taxon>
        <taxon>Candidatus Micrarchaeota</taxon>
        <taxon>Candidatus Micrarchaeia</taxon>
        <taxon>Candidatus Anstonellales</taxon>
        <taxon>Candidatus Bilamarchaeaceae</taxon>
        <taxon>Candidatus Bilamarchaeum</taxon>
    </lineage>
</organism>
<comment type="caution">
    <text evidence="1">The sequence shown here is derived from an EMBL/GenBank/DDBJ whole genome shotgun (WGS) entry which is preliminary data.</text>
</comment>
<dbReference type="Proteomes" id="UP000789941">
    <property type="component" value="Unassembled WGS sequence"/>
</dbReference>
<keyword evidence="1" id="KW-0645">Protease</keyword>
<accession>A0A5E4LLW8</accession>
<evidence type="ECO:0000313" key="2">
    <source>
        <dbReference type="Proteomes" id="UP000789941"/>
    </source>
</evidence>
<dbReference type="InterPro" id="IPR011044">
    <property type="entry name" value="Quino_amine_DH_bsu"/>
</dbReference>
<dbReference type="SUPFAM" id="SSF49464">
    <property type="entry name" value="Carboxypeptidase regulatory domain-like"/>
    <property type="match status" value="1"/>
</dbReference>
<proteinExistence type="predicted"/>
<dbReference type="Gene3D" id="2.60.40.1120">
    <property type="entry name" value="Carboxypeptidase-like, regulatory domain"/>
    <property type="match status" value="1"/>
</dbReference>
<name>A0A5E4LLW8_9ARCH</name>
<protein>
    <submittedName>
        <fullName evidence="1">Carboxypeptidase regulatory-like domain protein</fullName>
    </submittedName>
</protein>
<gene>
    <name evidence="1" type="ORF">LFW2832_00146</name>
</gene>
<dbReference type="InterPro" id="IPR008969">
    <property type="entry name" value="CarboxyPept-like_regulatory"/>
</dbReference>
<reference evidence="1 2" key="1">
    <citation type="submission" date="2019-08" db="EMBL/GenBank/DDBJ databases">
        <authorList>
            <person name="Vazquez-Campos X."/>
        </authorList>
    </citation>
    <scope>NUCLEOTIDE SEQUENCE [LARGE SCALE GENOMIC DNA]</scope>
    <source>
        <strain evidence="1">LFW-283_2</strain>
    </source>
</reference>
<keyword evidence="1" id="KW-0121">Carboxypeptidase</keyword>
<keyword evidence="1" id="KW-0378">Hydrolase</keyword>
<dbReference type="AlphaFoldDB" id="A0A5E4LLW8"/>
<dbReference type="SUPFAM" id="SSF50969">
    <property type="entry name" value="YVTN repeat-like/Quinoprotein amine dehydrogenase"/>
    <property type="match status" value="1"/>
</dbReference>
<dbReference type="GO" id="GO:0004180">
    <property type="term" value="F:carboxypeptidase activity"/>
    <property type="evidence" value="ECO:0007669"/>
    <property type="project" value="UniProtKB-KW"/>
</dbReference>
<sequence>MKKLILLILLGFLFSQSYAFNQTDVCYSQCAAWKLTWQDDYCWAYIEEFCSMSPTELSKEMVSMWADFVLSEVSFQTEMQAFLCADVITDCIAPKLDACRASCAQDNLSYAPNLYVNEDTVYYDEDTHQIHVVVKNGGRAYIRKAYVSVSSGDSSNLSVTNFKLITNKTLEGMRPFYVRYSPVGFNESERGFVLNYEPKKDRYNIVRIVVTTEPGMYEMYTHDNTYDLVVNDLPAPAYVRFANVSYYRNLPKTNDFIITPTVENQGEVTGNVVLNFYYGSAYQNTPAISEPLSIAGDSEVSGSYEINFPDPVKSYMTLQITENGQVIDERTIYPDPQYLHIQGKITDETGRPIEDAIVSTQSASSFPLTTGAGQAVYTDESGNYELYKYIIDEGTVSLYVHKPGYSPNSTVLVFSYDAGTRYSTHRINYTYIDLSLLQNPATISINYPSNGWYIIETDKGRFAGIYAKTSAIPIRGNEGTVIITSQNCSPFVSDFDVKMQYTNITVSNVSCLTPDANDDYTILSSAEKVFEKNYEAEEPRDSVFSRNGNFLYVTTAKTGNNRCTLYSYSLPDGNQIYKHEFNDSCAHYKLSPSYDGSVLYFGFGAGEGSMKGGDQGHYLLFSQNGSIIHDYSDGDKLDTLEHSSATELSTLVGESPLFYVFGYGLLEPCMLIANKTCDPPTGNYALDVLGLSKNRALGKCNKKVCIFTLGAPDYVELDKSNINNPIVSGNYKNNDVFIANYEGGSYYSNGVKTWEVDGKIKSVSMSPGGKFIILAKDPYGVMLYSSDGQNFSSKIDQYGVDNIGATERGVFYTKSQGKKLEVYRISTLSEPTSSTNSGSAGGFTGFTDFIYEVLVGWYNSFISFLFGKTS</sequence>